<keyword evidence="3" id="KW-0121">Carboxypeptidase</keyword>
<evidence type="ECO:0000313" key="4">
    <source>
        <dbReference type="Proteomes" id="UP000605568"/>
    </source>
</evidence>
<evidence type="ECO:0000256" key="1">
    <source>
        <dbReference type="SAM" id="MobiDB-lite"/>
    </source>
</evidence>
<dbReference type="Proteomes" id="UP000605568">
    <property type="component" value="Unassembled WGS sequence"/>
</dbReference>
<comment type="caution">
    <text evidence="3">The sequence shown here is derived from an EMBL/GenBank/DDBJ whole genome shotgun (WGS) entry which is preliminary data.</text>
</comment>
<organism evidence="3 4">
    <name type="scientific">Lentzea cavernae</name>
    <dbReference type="NCBI Taxonomy" id="2020703"/>
    <lineage>
        <taxon>Bacteria</taxon>
        <taxon>Bacillati</taxon>
        <taxon>Actinomycetota</taxon>
        <taxon>Actinomycetes</taxon>
        <taxon>Pseudonocardiales</taxon>
        <taxon>Pseudonocardiaceae</taxon>
        <taxon>Lentzea</taxon>
    </lineage>
</organism>
<dbReference type="InterPro" id="IPR003709">
    <property type="entry name" value="VanY-like_core_dom"/>
</dbReference>
<dbReference type="InterPro" id="IPR009045">
    <property type="entry name" value="Zn_M74/Hedgehog-like"/>
</dbReference>
<keyword evidence="3" id="KW-0378">Hydrolase</keyword>
<reference evidence="4" key="1">
    <citation type="journal article" date="2019" name="Int. J. Syst. Evol. Microbiol.">
        <title>The Global Catalogue of Microorganisms (GCM) 10K type strain sequencing project: providing services to taxonomists for standard genome sequencing and annotation.</title>
        <authorList>
            <consortium name="The Broad Institute Genomics Platform"/>
            <consortium name="The Broad Institute Genome Sequencing Center for Infectious Disease"/>
            <person name="Wu L."/>
            <person name="Ma J."/>
        </authorList>
    </citation>
    <scope>NUCLEOTIDE SEQUENCE [LARGE SCALE GENOMIC DNA]</scope>
    <source>
        <strain evidence="4">CGMCC 4.7367</strain>
    </source>
</reference>
<name>A0ABQ3LZH0_9PSEU</name>
<feature type="region of interest" description="Disordered" evidence="1">
    <location>
        <begin position="44"/>
        <end position="63"/>
    </location>
</feature>
<accession>A0ABQ3LZH0</accession>
<protein>
    <submittedName>
        <fullName evidence="3">D-alanyl-D-alanine carboxypeptidase</fullName>
    </submittedName>
</protein>
<dbReference type="SUPFAM" id="SSF55166">
    <property type="entry name" value="Hedgehog/DD-peptidase"/>
    <property type="match status" value="1"/>
</dbReference>
<evidence type="ECO:0000313" key="3">
    <source>
        <dbReference type="EMBL" id="GHH28179.1"/>
    </source>
</evidence>
<keyword evidence="3" id="KW-0645">Protease</keyword>
<feature type="domain" description="D-alanyl-D-alanine carboxypeptidase-like core" evidence="2">
    <location>
        <begin position="80"/>
        <end position="174"/>
    </location>
</feature>
<dbReference type="Gene3D" id="3.30.1380.10">
    <property type="match status" value="1"/>
</dbReference>
<dbReference type="EMBL" id="BNAR01000001">
    <property type="protein sequence ID" value="GHH28179.1"/>
    <property type="molecule type" value="Genomic_DNA"/>
</dbReference>
<sequence length="199" mass="21570">MLLHNAHVPLAVRGHHFGTVDDVALKTIWIVLAGALALTACSPTAPQPTDTHPTVPGDGSIPKNESISLNDDNHAAIANLDPALLTAMRQAAADAKLAGVEFRVTSGWRSKAHQQRLLDEAIDLYRSEEEARRWVHPPEKSAHVKGKAIDIGPTNADDWLIQHGSDYGLCQAYANEMWHFELLTTPGGQCPQPQSNAVE</sequence>
<keyword evidence="4" id="KW-1185">Reference proteome</keyword>
<dbReference type="Pfam" id="PF02557">
    <property type="entry name" value="VanY"/>
    <property type="match status" value="1"/>
</dbReference>
<evidence type="ECO:0000259" key="2">
    <source>
        <dbReference type="Pfam" id="PF02557"/>
    </source>
</evidence>
<proteinExistence type="predicted"/>
<gene>
    <name evidence="3" type="ORF">GCM10017774_01940</name>
</gene>
<dbReference type="CDD" id="cd14846">
    <property type="entry name" value="Peptidase_M15_like"/>
    <property type="match status" value="1"/>
</dbReference>
<dbReference type="GO" id="GO:0004180">
    <property type="term" value="F:carboxypeptidase activity"/>
    <property type="evidence" value="ECO:0007669"/>
    <property type="project" value="UniProtKB-KW"/>
</dbReference>